<protein>
    <submittedName>
        <fullName evidence="2">MFS transporter</fullName>
    </submittedName>
</protein>
<proteinExistence type="predicted"/>
<dbReference type="InterPro" id="IPR039672">
    <property type="entry name" value="MFS_2"/>
</dbReference>
<keyword evidence="1" id="KW-1133">Transmembrane helix</keyword>
<name>A0ABR7JSB2_9FIRM</name>
<dbReference type="PANTHER" id="PTHR11328">
    <property type="entry name" value="MAJOR FACILITATOR SUPERFAMILY DOMAIN-CONTAINING PROTEIN"/>
    <property type="match status" value="1"/>
</dbReference>
<reference evidence="2 3" key="1">
    <citation type="submission" date="2020-08" db="EMBL/GenBank/DDBJ databases">
        <authorList>
            <person name="Liu C."/>
            <person name="Sun Q."/>
        </authorList>
    </citation>
    <scope>NUCLEOTIDE SEQUENCE [LARGE SCALE GENOMIC DNA]</scope>
    <source>
        <strain evidence="2 3">NSJ-18</strain>
    </source>
</reference>
<dbReference type="PANTHER" id="PTHR11328:SF24">
    <property type="entry name" value="MAJOR FACILITATOR SUPERFAMILY (MFS) PROFILE DOMAIN-CONTAINING PROTEIN"/>
    <property type="match status" value="1"/>
</dbReference>
<comment type="caution">
    <text evidence="2">The sequence shown here is derived from an EMBL/GenBank/DDBJ whole genome shotgun (WGS) entry which is preliminary data.</text>
</comment>
<keyword evidence="3" id="KW-1185">Reference proteome</keyword>
<gene>
    <name evidence="2" type="ORF">H8923_13650</name>
</gene>
<keyword evidence="1" id="KW-0812">Transmembrane</keyword>
<dbReference type="Gene3D" id="1.20.1250.20">
    <property type="entry name" value="MFS general substrate transporter like domains"/>
    <property type="match status" value="1"/>
</dbReference>
<evidence type="ECO:0000256" key="1">
    <source>
        <dbReference type="SAM" id="Phobius"/>
    </source>
</evidence>
<sequence>MQSEVKKLNKSFENENLYNDCPSWRLALFALNNTATNLYMWGMMYLANYATGIAGLMVTVVGFILTAMRIFDGITDPVVGFLIDKTDGKFGKFRPYMVIGNIILGIMTFVIYKTVHLVPENFRLIYFVLCYAVYIIGYTCQTACTKAGQACMTNNPAKRPKFGLFDAIYNAILFTGMQMYVASYLVPKHGGFGNISLYHELITLVIIGSAILTVLAVYGIWPKDRTEFFGLGNKSVEVKFRDYWPVLKGNRALQMLVVAACTDKIALSVAQNATVGIMFFGIVMGDYSLSGTIGMIVLIPNIIITMIGTKYAQKLGQKKALVVGTWVSMISYVVLVAVLVLGDPTQIRLNDMGLMTIVFLVVYIIAKGATGVSGAFVIPMISDCADYETYLSGRFVPGMMGTLFSFIDKLISSFATTIVAFSVAAIGFTDKMPDITDAYTPQLFWVTMFLFAGMPIIGWICSLIAMKFYPLDKEKMEEVQTHIQEIKNSEPELV</sequence>
<dbReference type="EMBL" id="JACRWE010000007">
    <property type="protein sequence ID" value="MBC5997803.1"/>
    <property type="molecule type" value="Genomic_DNA"/>
</dbReference>
<evidence type="ECO:0000313" key="2">
    <source>
        <dbReference type="EMBL" id="MBC5997803.1"/>
    </source>
</evidence>
<evidence type="ECO:0000313" key="3">
    <source>
        <dbReference type="Proteomes" id="UP000609849"/>
    </source>
</evidence>
<feature type="transmembrane region" description="Helical" evidence="1">
    <location>
        <begin position="201"/>
        <end position="221"/>
    </location>
</feature>
<feature type="transmembrane region" description="Helical" evidence="1">
    <location>
        <begin position="443"/>
        <end position="466"/>
    </location>
</feature>
<accession>A0ABR7JSB2</accession>
<dbReference type="InterPro" id="IPR036259">
    <property type="entry name" value="MFS_trans_sf"/>
</dbReference>
<feature type="transmembrane region" description="Helical" evidence="1">
    <location>
        <begin position="162"/>
        <end position="181"/>
    </location>
</feature>
<feature type="transmembrane region" description="Helical" evidence="1">
    <location>
        <begin position="93"/>
        <end position="112"/>
    </location>
</feature>
<feature type="transmembrane region" description="Helical" evidence="1">
    <location>
        <begin position="354"/>
        <end position="381"/>
    </location>
</feature>
<organism evidence="2 3">
    <name type="scientific">Romboutsia faecis</name>
    <dbReference type="NCBI Taxonomy" id="2764597"/>
    <lineage>
        <taxon>Bacteria</taxon>
        <taxon>Bacillati</taxon>
        <taxon>Bacillota</taxon>
        <taxon>Clostridia</taxon>
        <taxon>Peptostreptococcales</taxon>
        <taxon>Peptostreptococcaceae</taxon>
        <taxon>Romboutsia</taxon>
    </lineage>
</organism>
<dbReference type="Proteomes" id="UP000609849">
    <property type="component" value="Unassembled WGS sequence"/>
</dbReference>
<dbReference type="SUPFAM" id="SSF103473">
    <property type="entry name" value="MFS general substrate transporter"/>
    <property type="match status" value="1"/>
</dbReference>
<feature type="transmembrane region" description="Helical" evidence="1">
    <location>
        <begin position="124"/>
        <end position="141"/>
    </location>
</feature>
<keyword evidence="1" id="KW-0472">Membrane</keyword>
<feature type="transmembrane region" description="Helical" evidence="1">
    <location>
        <begin position="402"/>
        <end position="428"/>
    </location>
</feature>
<feature type="transmembrane region" description="Helical" evidence="1">
    <location>
        <begin position="320"/>
        <end position="342"/>
    </location>
</feature>
<dbReference type="Pfam" id="PF13347">
    <property type="entry name" value="MFS_2"/>
    <property type="match status" value="1"/>
</dbReference>
<feature type="transmembrane region" description="Helical" evidence="1">
    <location>
        <begin position="49"/>
        <end position="72"/>
    </location>
</feature>